<feature type="signal peptide" evidence="2">
    <location>
        <begin position="1"/>
        <end position="15"/>
    </location>
</feature>
<feature type="compositionally biased region" description="Basic and acidic residues" evidence="1">
    <location>
        <begin position="96"/>
        <end position="109"/>
    </location>
</feature>
<keyword evidence="4" id="KW-1185">Reference proteome</keyword>
<reference evidence="3" key="1">
    <citation type="submission" date="2020-01" db="EMBL/GenBank/DDBJ databases">
        <title>Genome sequence of Kobresia littledalei, the first chromosome-level genome in the family Cyperaceae.</title>
        <authorList>
            <person name="Qu G."/>
        </authorList>
    </citation>
    <scope>NUCLEOTIDE SEQUENCE</scope>
    <source>
        <strain evidence="3">C.B.Clarke</strain>
        <tissue evidence="3">Leaf</tissue>
    </source>
</reference>
<organism evidence="3 4">
    <name type="scientific">Carex littledalei</name>
    <dbReference type="NCBI Taxonomy" id="544730"/>
    <lineage>
        <taxon>Eukaryota</taxon>
        <taxon>Viridiplantae</taxon>
        <taxon>Streptophyta</taxon>
        <taxon>Embryophyta</taxon>
        <taxon>Tracheophyta</taxon>
        <taxon>Spermatophyta</taxon>
        <taxon>Magnoliopsida</taxon>
        <taxon>Liliopsida</taxon>
        <taxon>Poales</taxon>
        <taxon>Cyperaceae</taxon>
        <taxon>Cyperoideae</taxon>
        <taxon>Cariceae</taxon>
        <taxon>Carex</taxon>
        <taxon>Carex subgen. Euthyceras</taxon>
    </lineage>
</organism>
<evidence type="ECO:0000313" key="4">
    <source>
        <dbReference type="Proteomes" id="UP000623129"/>
    </source>
</evidence>
<protein>
    <submittedName>
        <fullName evidence="3">Uncharacterized protein</fullName>
    </submittedName>
</protein>
<gene>
    <name evidence="3" type="ORF">FCM35_KLT05691</name>
</gene>
<dbReference type="EMBL" id="SWLB01000015">
    <property type="protein sequence ID" value="KAF3328613.1"/>
    <property type="molecule type" value="Genomic_DNA"/>
</dbReference>
<dbReference type="AlphaFoldDB" id="A0A833R1Q6"/>
<feature type="compositionally biased region" description="Acidic residues" evidence="1">
    <location>
        <begin position="121"/>
        <end position="142"/>
    </location>
</feature>
<evidence type="ECO:0000256" key="1">
    <source>
        <dbReference type="SAM" id="MobiDB-lite"/>
    </source>
</evidence>
<name>A0A833R1Q6_9POAL</name>
<feature type="region of interest" description="Disordered" evidence="1">
    <location>
        <begin position="66"/>
        <end position="152"/>
    </location>
</feature>
<accession>A0A833R1Q6</accession>
<proteinExistence type="predicted"/>
<comment type="caution">
    <text evidence="3">The sequence shown here is derived from an EMBL/GenBank/DDBJ whole genome shotgun (WGS) entry which is preliminary data.</text>
</comment>
<evidence type="ECO:0000256" key="2">
    <source>
        <dbReference type="SAM" id="SignalP"/>
    </source>
</evidence>
<dbReference type="Proteomes" id="UP000623129">
    <property type="component" value="Unassembled WGS sequence"/>
</dbReference>
<sequence length="168" mass="19367">MILSVFSSLFLLSLARQTIDLATQPETQIETLLLKESNTTVLTLDPIESTDLDILESIEKIEEAIDTQLSDDESSERQVVVDSDPGMIPSEVIGWDPREDEEKKQEEVVRKKKKSKRLDDSDSDSESDSDSDSDSEDEEEEEERKKSKKKRGKKIGFWRFMKWINPFH</sequence>
<evidence type="ECO:0000313" key="3">
    <source>
        <dbReference type="EMBL" id="KAF3328613.1"/>
    </source>
</evidence>
<feature type="chain" id="PRO_5032335734" evidence="2">
    <location>
        <begin position="16"/>
        <end position="168"/>
    </location>
</feature>
<keyword evidence="2" id="KW-0732">Signal</keyword>